<feature type="binding site" evidence="19">
    <location>
        <position position="291"/>
    </location>
    <ligand>
        <name>Zn(2+)</name>
        <dbReference type="ChEBI" id="CHEBI:29105"/>
        <label>1</label>
    </ligand>
</feature>
<evidence type="ECO:0000256" key="17">
    <source>
        <dbReference type="ARBA" id="ARBA00023160"/>
    </source>
</evidence>
<feature type="binding site" evidence="19">
    <location>
        <position position="270"/>
    </location>
    <ligand>
        <name>Zn(2+)</name>
        <dbReference type="ChEBI" id="CHEBI:29105"/>
        <label>1</label>
    </ligand>
</feature>
<proteinExistence type="inferred from homology"/>
<evidence type="ECO:0000256" key="10">
    <source>
        <dbReference type="ARBA" id="ARBA00022832"/>
    </source>
</evidence>
<sequence length="330" mass="38251">MSTTPFVVKHDGKKHNIEHFLRFHPGGTNTLSFLKNADVTDRLFATHHSAAAYELLKDYRVDEEDVNKHLREDGDLESLVDWNRPMFWQVGSLGPKYKEWVLAPVDRKLRLFGSDFIESLTITSWYMVPSIWIPVMLYLIFIGYQRLRSSLTSPVDQTITSDNFSIGILVISSTILGLLLWPLIEYTIHRWLFHLQPPDNSPLLITLHFGIHGLHHKVPFDDRRLLFPPGPAAVLISAAYAIYLMLFPHWMAPLVLAGMIAGYVTYDLIHFYLHYGCPREGSYLYTMKRYHNQHHFAHHESGFGISSQFWDHIFGTAIALKKLSRCLKWY</sequence>
<keyword evidence="14 18" id="KW-0408">Iron</keyword>
<dbReference type="Proteomes" id="UP001160148">
    <property type="component" value="Unassembled WGS sequence"/>
</dbReference>
<feature type="binding site" description="axial binding residue" evidence="20">
    <location>
        <position position="48"/>
    </location>
    <ligand>
        <name>heme</name>
        <dbReference type="ChEBI" id="CHEBI:30413"/>
    </ligand>
    <ligandPart>
        <name>Fe</name>
        <dbReference type="ChEBI" id="CHEBI:18248"/>
    </ligandPart>
</feature>
<evidence type="ECO:0000313" key="23">
    <source>
        <dbReference type="EMBL" id="CAI6344967.1"/>
    </source>
</evidence>
<protein>
    <recommendedName>
        <fullName evidence="18">Fatty acid 2-hydroxylase</fullName>
        <ecNumber evidence="18">1.-.-.-</ecNumber>
    </recommendedName>
</protein>
<feature type="binding site" description="axial binding residue" evidence="20">
    <location>
        <position position="24"/>
    </location>
    <ligand>
        <name>heme</name>
        <dbReference type="ChEBI" id="CHEBI:30413"/>
    </ligand>
    <ligandPart>
        <name>Fe</name>
        <dbReference type="ChEBI" id="CHEBI:18248"/>
    </ligandPart>
</feature>
<evidence type="ECO:0000256" key="18">
    <source>
        <dbReference type="PIRNR" id="PIRNR005149"/>
    </source>
</evidence>
<feature type="transmembrane region" description="Helical" evidence="21">
    <location>
        <begin position="164"/>
        <end position="184"/>
    </location>
</feature>
<evidence type="ECO:0000256" key="16">
    <source>
        <dbReference type="ARBA" id="ARBA00023136"/>
    </source>
</evidence>
<evidence type="ECO:0000256" key="7">
    <source>
        <dbReference type="ARBA" id="ARBA00022692"/>
    </source>
</evidence>
<dbReference type="PANTHER" id="PTHR12863">
    <property type="entry name" value="FATTY ACID HYDROXYLASE"/>
    <property type="match status" value="1"/>
</dbReference>
<evidence type="ECO:0000256" key="20">
    <source>
        <dbReference type="PIRSR" id="PIRSR005149-50"/>
    </source>
</evidence>
<keyword evidence="16 18" id="KW-0472">Membrane</keyword>
<evidence type="ECO:0000256" key="6">
    <source>
        <dbReference type="ARBA" id="ARBA00022617"/>
    </source>
</evidence>
<feature type="binding site" evidence="19">
    <location>
        <position position="189"/>
    </location>
    <ligand>
        <name>Zn(2+)</name>
        <dbReference type="ChEBI" id="CHEBI:29105"/>
        <label>1</label>
    </ligand>
</feature>
<evidence type="ECO:0000256" key="3">
    <source>
        <dbReference type="ARBA" id="ARBA00005189"/>
    </source>
</evidence>
<dbReference type="SUPFAM" id="SSF55856">
    <property type="entry name" value="Cytochrome b5-like heme/steroid binding domain"/>
    <property type="match status" value="1"/>
</dbReference>
<feature type="binding site" evidence="19">
    <location>
        <position position="216"/>
    </location>
    <ligand>
        <name>Zn(2+)</name>
        <dbReference type="ChEBI" id="CHEBI:29105"/>
        <label>1</label>
    </ligand>
</feature>
<evidence type="ECO:0000256" key="1">
    <source>
        <dbReference type="ARBA" id="ARBA00004477"/>
    </source>
</evidence>
<feature type="binding site" evidence="19">
    <location>
        <position position="212"/>
    </location>
    <ligand>
        <name>Zn(2+)</name>
        <dbReference type="ChEBI" id="CHEBI:29105"/>
        <label>1</label>
    </ligand>
</feature>
<keyword evidence="8 18" id="KW-0479">Metal-binding</keyword>
<dbReference type="PROSITE" id="PS50255">
    <property type="entry name" value="CYTOCHROME_B5_2"/>
    <property type="match status" value="1"/>
</dbReference>
<comment type="subcellular location">
    <subcellularLocation>
        <location evidence="1">Endoplasmic reticulum membrane</location>
        <topology evidence="1">Multi-pass membrane protein</topology>
    </subcellularLocation>
</comment>
<dbReference type="EC" id="1.-.-.-" evidence="18"/>
<reference evidence="23 24" key="1">
    <citation type="submission" date="2023-01" db="EMBL/GenBank/DDBJ databases">
        <authorList>
            <person name="Whitehead M."/>
        </authorList>
    </citation>
    <scope>NUCLEOTIDE SEQUENCE [LARGE SCALE GENOMIC DNA]</scope>
</reference>
<evidence type="ECO:0000256" key="19">
    <source>
        <dbReference type="PIRSR" id="PIRSR005149-1"/>
    </source>
</evidence>
<dbReference type="InterPro" id="IPR006694">
    <property type="entry name" value="Fatty_acid_hydroxylase"/>
</dbReference>
<dbReference type="InterPro" id="IPR014430">
    <property type="entry name" value="Scs7"/>
</dbReference>
<dbReference type="AlphaFoldDB" id="A0AAV0VKY2"/>
<keyword evidence="10 18" id="KW-0276">Fatty acid metabolism</keyword>
<evidence type="ECO:0000256" key="9">
    <source>
        <dbReference type="ARBA" id="ARBA00022824"/>
    </source>
</evidence>
<accession>A0AAV0VKY2</accession>
<keyword evidence="6 20" id="KW-0349">Heme</keyword>
<dbReference type="Pfam" id="PF00173">
    <property type="entry name" value="Cyt-b5"/>
    <property type="match status" value="1"/>
</dbReference>
<keyword evidence="5 18" id="KW-0444">Lipid biosynthesis</keyword>
<feature type="binding site" evidence="19">
    <location>
        <position position="295"/>
    </location>
    <ligand>
        <name>Zn(2+)</name>
        <dbReference type="ChEBI" id="CHEBI:29105"/>
        <label>1</label>
    </ligand>
</feature>
<evidence type="ECO:0000259" key="22">
    <source>
        <dbReference type="PROSITE" id="PS50255"/>
    </source>
</evidence>
<dbReference type="PANTHER" id="PTHR12863:SF1">
    <property type="entry name" value="FATTY ACID 2-HYDROXYLASE"/>
    <property type="match status" value="1"/>
</dbReference>
<organism evidence="23 24">
    <name type="scientific">Macrosiphum euphorbiae</name>
    <name type="common">potato aphid</name>
    <dbReference type="NCBI Taxonomy" id="13131"/>
    <lineage>
        <taxon>Eukaryota</taxon>
        <taxon>Metazoa</taxon>
        <taxon>Ecdysozoa</taxon>
        <taxon>Arthropoda</taxon>
        <taxon>Hexapoda</taxon>
        <taxon>Insecta</taxon>
        <taxon>Pterygota</taxon>
        <taxon>Neoptera</taxon>
        <taxon>Paraneoptera</taxon>
        <taxon>Hemiptera</taxon>
        <taxon>Sternorrhyncha</taxon>
        <taxon>Aphidomorpha</taxon>
        <taxon>Aphidoidea</taxon>
        <taxon>Aphididae</taxon>
        <taxon>Macrosiphini</taxon>
        <taxon>Macrosiphum</taxon>
    </lineage>
</organism>
<comment type="cofactor">
    <cofactor evidence="18 19">
        <name>Zn(2+)</name>
        <dbReference type="ChEBI" id="CHEBI:29105"/>
    </cofactor>
    <text evidence="18 19">Binds 2 Zn(2+) ions per subunit that likely form a catalytic dimetal center.</text>
</comment>
<dbReference type="InterPro" id="IPR018506">
    <property type="entry name" value="Cyt_B5_heme-BS"/>
</dbReference>
<keyword evidence="17 18" id="KW-0275">Fatty acid biosynthesis</keyword>
<feature type="transmembrane region" description="Helical" evidence="21">
    <location>
        <begin position="225"/>
        <end position="244"/>
    </location>
</feature>
<comment type="pathway">
    <text evidence="3">Lipid metabolism.</text>
</comment>
<comment type="pathway">
    <text evidence="2">Sphingolipid metabolism.</text>
</comment>
<dbReference type="Gene3D" id="3.10.120.10">
    <property type="entry name" value="Cytochrome b5-like heme/steroid binding domain"/>
    <property type="match status" value="1"/>
</dbReference>
<dbReference type="InterPro" id="IPR001199">
    <property type="entry name" value="Cyt_B5-like_heme/steroid-bd"/>
</dbReference>
<dbReference type="Pfam" id="PF04116">
    <property type="entry name" value="FA_hydroxylase"/>
    <property type="match status" value="1"/>
</dbReference>
<keyword evidence="15 18" id="KW-0443">Lipid metabolism</keyword>
<keyword evidence="7 21" id="KW-0812">Transmembrane</keyword>
<dbReference type="GO" id="GO:0020037">
    <property type="term" value="F:heme binding"/>
    <property type="evidence" value="ECO:0007669"/>
    <property type="project" value="InterPro"/>
</dbReference>
<comment type="similarity">
    <text evidence="4 18">Belongs to the sterol desaturase family. SCS7 subfamily.</text>
</comment>
<name>A0AAV0VKY2_9HEMI</name>
<feature type="transmembrane region" description="Helical" evidence="21">
    <location>
        <begin position="250"/>
        <end position="269"/>
    </location>
</feature>
<evidence type="ECO:0000256" key="11">
    <source>
        <dbReference type="ARBA" id="ARBA00022833"/>
    </source>
</evidence>
<dbReference type="InterPro" id="IPR036400">
    <property type="entry name" value="Cyt_B5-like_heme/steroid_sf"/>
</dbReference>
<feature type="binding site" evidence="19">
    <location>
        <position position="274"/>
    </location>
    <ligand>
        <name>Zn(2+)</name>
        <dbReference type="ChEBI" id="CHEBI:29105"/>
        <label>1</label>
    </ligand>
</feature>
<feature type="binding site" evidence="19">
    <location>
        <position position="215"/>
    </location>
    <ligand>
        <name>Zn(2+)</name>
        <dbReference type="ChEBI" id="CHEBI:29105"/>
        <label>1</label>
    </ligand>
</feature>
<dbReference type="PROSITE" id="PS00191">
    <property type="entry name" value="CYTOCHROME_B5_1"/>
    <property type="match status" value="1"/>
</dbReference>
<keyword evidence="12 21" id="KW-1133">Transmembrane helix</keyword>
<dbReference type="GO" id="GO:0080132">
    <property type="term" value="F:fatty acid 2-hydroxylase activity"/>
    <property type="evidence" value="ECO:0007669"/>
    <property type="project" value="InterPro"/>
</dbReference>
<evidence type="ECO:0000256" key="8">
    <source>
        <dbReference type="ARBA" id="ARBA00022723"/>
    </source>
</evidence>
<feature type="transmembrane region" description="Helical" evidence="21">
    <location>
        <begin position="125"/>
        <end position="144"/>
    </location>
</feature>
<evidence type="ECO:0000256" key="21">
    <source>
        <dbReference type="SAM" id="Phobius"/>
    </source>
</evidence>
<evidence type="ECO:0000256" key="14">
    <source>
        <dbReference type="ARBA" id="ARBA00023004"/>
    </source>
</evidence>
<feature type="domain" description="Cytochrome b5 heme-binding" evidence="22">
    <location>
        <begin position="11"/>
        <end position="65"/>
    </location>
</feature>
<comment type="caution">
    <text evidence="23">The sequence shown here is derived from an EMBL/GenBank/DDBJ whole genome shotgun (WGS) entry which is preliminary data.</text>
</comment>
<dbReference type="PIRSF" id="PIRSF005149">
    <property type="entry name" value="IPC-B_HD"/>
    <property type="match status" value="1"/>
</dbReference>
<comment type="cofactor">
    <cofactor evidence="20">
        <name>Fe cation</name>
        <dbReference type="ChEBI" id="CHEBI:24875"/>
    </cofactor>
</comment>
<evidence type="ECO:0000256" key="2">
    <source>
        <dbReference type="ARBA" id="ARBA00004991"/>
    </source>
</evidence>
<evidence type="ECO:0000256" key="12">
    <source>
        <dbReference type="ARBA" id="ARBA00022989"/>
    </source>
</evidence>
<keyword evidence="13 18" id="KW-0560">Oxidoreductase</keyword>
<evidence type="ECO:0000256" key="5">
    <source>
        <dbReference type="ARBA" id="ARBA00022516"/>
    </source>
</evidence>
<evidence type="ECO:0000256" key="15">
    <source>
        <dbReference type="ARBA" id="ARBA00023098"/>
    </source>
</evidence>
<feature type="binding site" evidence="19">
    <location>
        <position position="194"/>
    </location>
    <ligand>
        <name>Zn(2+)</name>
        <dbReference type="ChEBI" id="CHEBI:29105"/>
        <label>1</label>
    </ligand>
</feature>
<dbReference type="GO" id="GO:0006633">
    <property type="term" value="P:fatty acid biosynthetic process"/>
    <property type="evidence" value="ECO:0007669"/>
    <property type="project" value="UniProtKB-KW"/>
</dbReference>
<evidence type="ECO:0000313" key="24">
    <source>
        <dbReference type="Proteomes" id="UP001160148"/>
    </source>
</evidence>
<dbReference type="GO" id="GO:0005506">
    <property type="term" value="F:iron ion binding"/>
    <property type="evidence" value="ECO:0007669"/>
    <property type="project" value="UniProtKB-UniRule"/>
</dbReference>
<dbReference type="GO" id="GO:0005789">
    <property type="term" value="C:endoplasmic reticulum membrane"/>
    <property type="evidence" value="ECO:0007669"/>
    <property type="project" value="UniProtKB-SubCell"/>
</dbReference>
<dbReference type="EMBL" id="CARXXK010000001">
    <property type="protein sequence ID" value="CAI6344967.1"/>
    <property type="molecule type" value="Genomic_DNA"/>
</dbReference>
<keyword evidence="24" id="KW-1185">Reference proteome</keyword>
<keyword evidence="9 18" id="KW-0256">Endoplasmic reticulum</keyword>
<evidence type="ECO:0000256" key="13">
    <source>
        <dbReference type="ARBA" id="ARBA00023002"/>
    </source>
</evidence>
<keyword evidence="11 19" id="KW-0862">Zinc</keyword>
<feature type="binding site" evidence="19">
    <location>
        <position position="294"/>
    </location>
    <ligand>
        <name>Zn(2+)</name>
        <dbReference type="ChEBI" id="CHEBI:29105"/>
        <label>1</label>
    </ligand>
</feature>
<gene>
    <name evidence="23" type="ORF">MEUPH1_LOCUS2035</name>
</gene>
<evidence type="ECO:0000256" key="4">
    <source>
        <dbReference type="ARBA" id="ARBA00005747"/>
    </source>
</evidence>
<comment type="function">
    <text evidence="18">Catalyzes stereospecific hydroxylation of free fatty acids at the C-2 position to produce (R)-2-hydroxy fatty acids, which are building blocks of sphingolipids and glycosphingolipids common in neural tissue and epidermis. Plays an essential role in the synthesis of galactosphingolipids of the myelin sheath. Responsible for the synthesis of sphingolipids and glycosphingolipids involved in the formation of epidermal lamellar bodies critical for skin permeability barrier. Participates in the synthesis of glycosphingolipids and a fraction of type II wax diesters in sebaceous gland, specifically regulating hair follicle homeostasis. Involved in the synthesis of sphingolipids of plasma membrane rafts, controlling lipid raft mobility and trafficking of raft-associated proteins.</text>
</comment>